<gene>
    <name evidence="1" type="ORF">Q604_UNBC04191G0001</name>
</gene>
<protein>
    <submittedName>
        <fullName evidence="1">5'-nucleotidase YfbR</fullName>
    </submittedName>
</protein>
<name>W1YH46_9ZZZZ</name>
<dbReference type="SUPFAM" id="SSF109604">
    <property type="entry name" value="HD-domain/PDEase-like"/>
    <property type="match status" value="1"/>
</dbReference>
<dbReference type="Pfam" id="PF12917">
    <property type="entry name" value="YfbR-like"/>
    <property type="match status" value="1"/>
</dbReference>
<feature type="non-terminal residue" evidence="1">
    <location>
        <position position="95"/>
    </location>
</feature>
<comment type="caution">
    <text evidence="1">The sequence shown here is derived from an EMBL/GenBank/DDBJ whole genome shotgun (WGS) entry which is preliminary data.</text>
</comment>
<dbReference type="Gene3D" id="1.10.3210.10">
    <property type="entry name" value="Hypothetical protein af1432"/>
    <property type="match status" value="1"/>
</dbReference>
<evidence type="ECO:0000313" key="1">
    <source>
        <dbReference type="EMBL" id="ETJ41858.1"/>
    </source>
</evidence>
<dbReference type="EMBL" id="AZMM01004191">
    <property type="protein sequence ID" value="ETJ41858.1"/>
    <property type="molecule type" value="Genomic_DNA"/>
</dbReference>
<organism evidence="1">
    <name type="scientific">human gut metagenome</name>
    <dbReference type="NCBI Taxonomy" id="408170"/>
    <lineage>
        <taxon>unclassified sequences</taxon>
        <taxon>metagenomes</taxon>
        <taxon>organismal metagenomes</taxon>
    </lineage>
</organism>
<dbReference type="AlphaFoldDB" id="W1YH46"/>
<reference evidence="1" key="1">
    <citation type="submission" date="2013-12" db="EMBL/GenBank/DDBJ databases">
        <title>A Varibaculum cambriense genome reconstructed from a premature infant gut community with otherwise low bacterial novelty that shifts toward anaerobic metabolism during the third week of life.</title>
        <authorList>
            <person name="Brown C.T."/>
            <person name="Sharon I."/>
            <person name="Thomas B.C."/>
            <person name="Castelle C.J."/>
            <person name="Morowitz M.J."/>
            <person name="Banfield J.F."/>
        </authorList>
    </citation>
    <scope>NUCLEOTIDE SEQUENCE</scope>
</reference>
<proteinExistence type="predicted"/>
<sequence length="95" mass="10767">PIKYFDPKLRELYGEVETLAQEKMLSTLPDRLQSVYKPILVDAEASPEWPLVKAADTISAYMKCVKELKAGNDEFKEAHDSILAKLKTLNMPEVD</sequence>
<feature type="non-terminal residue" evidence="1">
    <location>
        <position position="1"/>
    </location>
</feature>
<accession>W1YH46</accession>